<keyword evidence="7" id="KW-0808">Transferase</keyword>
<dbReference type="InterPro" id="IPR036097">
    <property type="entry name" value="HisK_dim/P_sf"/>
</dbReference>
<feature type="modified residue" description="4-aspartylphosphate" evidence="17">
    <location>
        <position position="780"/>
    </location>
</feature>
<evidence type="ECO:0000256" key="5">
    <source>
        <dbReference type="ARBA" id="ARBA00022475"/>
    </source>
</evidence>
<dbReference type="InterPro" id="IPR004358">
    <property type="entry name" value="Sig_transdc_His_kin-like_C"/>
</dbReference>
<feature type="transmembrane region" description="Helical" evidence="18">
    <location>
        <begin position="12"/>
        <end position="38"/>
    </location>
</feature>
<comment type="subcellular location">
    <subcellularLocation>
        <location evidence="2">Cell membrane</location>
        <topology evidence="2">Multi-pass membrane protein</topology>
    </subcellularLocation>
</comment>
<feature type="domain" description="Response regulatory" evidence="20">
    <location>
        <begin position="731"/>
        <end position="847"/>
    </location>
</feature>
<evidence type="ECO:0000256" key="3">
    <source>
        <dbReference type="ARBA" id="ARBA00006402"/>
    </source>
</evidence>
<evidence type="ECO:0000256" key="17">
    <source>
        <dbReference type="PROSITE-ProRule" id="PRU00169"/>
    </source>
</evidence>
<comment type="caution">
    <text evidence="21">The sequence shown here is derived from an EMBL/GenBank/DDBJ whole genome shotgun (WGS) entry which is preliminary data.</text>
</comment>
<evidence type="ECO:0000256" key="14">
    <source>
        <dbReference type="ARBA" id="ARBA00023136"/>
    </source>
</evidence>
<keyword evidence="10 21" id="KW-0418">Kinase</keyword>
<evidence type="ECO:0000256" key="9">
    <source>
        <dbReference type="ARBA" id="ARBA00022741"/>
    </source>
</evidence>
<dbReference type="PROSITE" id="PS50110">
    <property type="entry name" value="RESPONSE_REGULATORY"/>
    <property type="match status" value="1"/>
</dbReference>
<dbReference type="SUPFAM" id="SSF47384">
    <property type="entry name" value="Homodimeric domain of signal transducing histidine kinase"/>
    <property type="match status" value="1"/>
</dbReference>
<keyword evidence="9" id="KW-0547">Nucleotide-binding</keyword>
<evidence type="ECO:0000256" key="13">
    <source>
        <dbReference type="ARBA" id="ARBA00023012"/>
    </source>
</evidence>
<dbReference type="Proteomes" id="UP000299367">
    <property type="component" value="Unassembled WGS sequence"/>
</dbReference>
<dbReference type="Gene3D" id="3.30.565.10">
    <property type="entry name" value="Histidine kinase-like ATPase, C-terminal domain"/>
    <property type="match status" value="1"/>
</dbReference>
<keyword evidence="6 17" id="KW-0597">Phosphoprotein</keyword>
<dbReference type="InterPro" id="IPR003594">
    <property type="entry name" value="HATPase_dom"/>
</dbReference>
<dbReference type="SMART" id="SM00388">
    <property type="entry name" value="HisKA"/>
    <property type="match status" value="1"/>
</dbReference>
<dbReference type="OrthoDB" id="9809348at2"/>
<dbReference type="Pfam" id="PF00072">
    <property type="entry name" value="Response_reg"/>
    <property type="match status" value="1"/>
</dbReference>
<keyword evidence="12 18" id="KW-1133">Transmembrane helix</keyword>
<dbReference type="SMART" id="SM00387">
    <property type="entry name" value="HATPase_c"/>
    <property type="match status" value="1"/>
</dbReference>
<dbReference type="CDD" id="cd16922">
    <property type="entry name" value="HATPase_EvgS-ArcB-TorS-like"/>
    <property type="match status" value="1"/>
</dbReference>
<dbReference type="PRINTS" id="PR00344">
    <property type="entry name" value="BCTRLSENSOR"/>
</dbReference>
<evidence type="ECO:0000256" key="2">
    <source>
        <dbReference type="ARBA" id="ARBA00004651"/>
    </source>
</evidence>
<dbReference type="Gene3D" id="1.10.287.130">
    <property type="match status" value="1"/>
</dbReference>
<evidence type="ECO:0000256" key="15">
    <source>
        <dbReference type="ARBA" id="ARBA00023306"/>
    </source>
</evidence>
<dbReference type="SUPFAM" id="SSF55874">
    <property type="entry name" value="ATPase domain of HSP90 chaperone/DNA topoisomerase II/histidine kinase"/>
    <property type="match status" value="1"/>
</dbReference>
<evidence type="ECO:0000259" key="20">
    <source>
        <dbReference type="PROSITE" id="PS50110"/>
    </source>
</evidence>
<dbReference type="InterPro" id="IPR036890">
    <property type="entry name" value="HATPase_C_sf"/>
</dbReference>
<dbReference type="GO" id="GO:0009927">
    <property type="term" value="F:histidine phosphotransfer kinase activity"/>
    <property type="evidence" value="ECO:0007669"/>
    <property type="project" value="TreeGrafter"/>
</dbReference>
<comment type="catalytic activity">
    <reaction evidence="1">
        <text>ATP + protein L-histidine = ADP + protein N-phospho-L-histidine.</text>
        <dbReference type="EC" id="2.7.13.3"/>
    </reaction>
</comment>
<dbReference type="Gene3D" id="3.40.50.2300">
    <property type="match status" value="1"/>
</dbReference>
<dbReference type="PROSITE" id="PS50109">
    <property type="entry name" value="HIS_KIN"/>
    <property type="match status" value="1"/>
</dbReference>
<keyword evidence="8 18" id="KW-0812">Transmembrane</keyword>
<dbReference type="Gene3D" id="3.30.450.20">
    <property type="entry name" value="PAS domain"/>
    <property type="match status" value="1"/>
</dbReference>
<keyword evidence="5" id="KW-1003">Cell membrane</keyword>
<dbReference type="SMART" id="SM00448">
    <property type="entry name" value="REC"/>
    <property type="match status" value="1"/>
</dbReference>
<dbReference type="PANTHER" id="PTHR43047:SF72">
    <property type="entry name" value="OSMOSENSING HISTIDINE PROTEIN KINASE SLN1"/>
    <property type="match status" value="1"/>
</dbReference>
<evidence type="ECO:0000259" key="19">
    <source>
        <dbReference type="PROSITE" id="PS50109"/>
    </source>
</evidence>
<dbReference type="InterPro" id="IPR005467">
    <property type="entry name" value="His_kinase_dom"/>
</dbReference>
<evidence type="ECO:0000256" key="16">
    <source>
        <dbReference type="ARBA" id="ARBA00074306"/>
    </source>
</evidence>
<evidence type="ECO:0000256" key="11">
    <source>
        <dbReference type="ARBA" id="ARBA00022840"/>
    </source>
</evidence>
<evidence type="ECO:0000256" key="18">
    <source>
        <dbReference type="SAM" id="Phobius"/>
    </source>
</evidence>
<evidence type="ECO:0000256" key="7">
    <source>
        <dbReference type="ARBA" id="ARBA00022679"/>
    </source>
</evidence>
<dbReference type="CDD" id="cd17546">
    <property type="entry name" value="REC_hyHK_CKI1_RcsC-like"/>
    <property type="match status" value="1"/>
</dbReference>
<dbReference type="GO" id="GO:0000155">
    <property type="term" value="F:phosphorelay sensor kinase activity"/>
    <property type="evidence" value="ECO:0007669"/>
    <property type="project" value="InterPro"/>
</dbReference>
<dbReference type="AlphaFoldDB" id="A0A480AEJ6"/>
<evidence type="ECO:0000313" key="22">
    <source>
        <dbReference type="Proteomes" id="UP000299367"/>
    </source>
</evidence>
<reference evidence="22" key="1">
    <citation type="submission" date="2019-02" db="EMBL/GenBank/DDBJ databases">
        <title>Draft genome sequence of Dolichospermum planctonicum NIES-80.</title>
        <authorList>
            <person name="Yamaguchi H."/>
            <person name="Suzuki S."/>
            <person name="Kawachi M."/>
        </authorList>
    </citation>
    <scope>NUCLEOTIDE SEQUENCE [LARGE SCALE GENOMIC DNA]</scope>
    <source>
        <strain evidence="22">NIES-80</strain>
    </source>
</reference>
<evidence type="ECO:0000256" key="8">
    <source>
        <dbReference type="ARBA" id="ARBA00022692"/>
    </source>
</evidence>
<dbReference type="FunFam" id="1.10.287.130:FF:000038">
    <property type="entry name" value="Sensory transduction histidine kinase"/>
    <property type="match status" value="1"/>
</dbReference>
<dbReference type="Pfam" id="PF02518">
    <property type="entry name" value="HATPase_c"/>
    <property type="match status" value="1"/>
</dbReference>
<evidence type="ECO:0000256" key="4">
    <source>
        <dbReference type="ARBA" id="ARBA00012438"/>
    </source>
</evidence>
<dbReference type="InterPro" id="IPR033479">
    <property type="entry name" value="dCache_1"/>
</dbReference>
<gene>
    <name evidence="21" type="ORF">NIES80_21810</name>
</gene>
<dbReference type="EMBL" id="BJCF01000021">
    <property type="protein sequence ID" value="GCL42476.1"/>
    <property type="molecule type" value="Genomic_DNA"/>
</dbReference>
<proteinExistence type="inferred from homology"/>
<dbReference type="EC" id="2.7.13.3" evidence="4"/>
<dbReference type="CDD" id="cd00082">
    <property type="entry name" value="HisKA"/>
    <property type="match status" value="1"/>
</dbReference>
<sequence length="944" mass="106745">MKSYSANILKEIPLRLVLIVPFVLQIVGAVGLVGYLSYYTGEKVVENMAKQLITEISDHIDQSLDDYLEHLIQTSENNVALIKLGIMNYQDLATVKNYFWRQLQIIDHINDVAIATEKNRFLAVAKQKDGSGMIILRDQSTNYKWNTYFTDNLGNYNQSKNIINSQTEPSEDTRSSHWYQTAKNAAGEGIWHFIVSRNNHNEPTLIIGYLLAFFDQNNTFQGVVSTSVPLSQLEDFLRKLKIGKTGQAFILERSGLLVASSTGEDPFLLGLSTSFNFSKPDNLSKYRLNTLNSRNDLTRETTQNLLAHFQGIERITTKQNLIFVSKNGQRHFVEVIPASVDRNLDWLTVVVIPETDFLKEIKNNIDLTIVLCGLTLLISTGMGFLTTRCVNKSILQLNRATQALELANCQPFWRESDLALMEVKCIKELVNLSNSFKRMAIQLQSSLITLEERVEQRTAELFIAKEKAEIANQAKSEFLANMSHELRTPLNGILGYAQILSRTQLTQEQQRGIAVIYQCGTHLLTLINDILDIAKIEARKMELDPVPCYLPSLLQGVAEIARIKAEEKSLDFIYELAENMPSGVILDEKRVRQILLNLLNNAIKFTNRGQVIFRAIISDNDIKTLTSSSVKIKFQVEDTGIGMNSEELTRIFMPFEQTGTSKQKTEGTGLGLAISKSFVEMMGSHLEVKSELGIGTLFEFEIQCSLADNWAKANTMTNLGQIVGYSGQRRQILVVDDRWENRSVIVSLLAPLGFIVIEANNGEEALQKAIENPPDLIISDLKMPIMDGWEMLTQIRELAELRNTIVIISSASVFDADRQKSLLIGGQGFLPKPVKTEELYWILAQQLHLNWIYAESMTNDTKTSMEVTDTEMVVPPASDLTILLEYAMKGQIREINHELNRLEQSGEIYRPFIDKMTLMLRGYKIVKIREFLQNISKQKTSLPK</sequence>
<keyword evidence="14 18" id="KW-0472">Membrane</keyword>
<dbReference type="SUPFAM" id="SSF52172">
    <property type="entry name" value="CheY-like"/>
    <property type="match status" value="1"/>
</dbReference>
<dbReference type="InterPro" id="IPR011006">
    <property type="entry name" value="CheY-like_superfamily"/>
</dbReference>
<keyword evidence="11" id="KW-0067">ATP-binding</keyword>
<evidence type="ECO:0000256" key="10">
    <source>
        <dbReference type="ARBA" id="ARBA00022777"/>
    </source>
</evidence>
<keyword evidence="13" id="KW-0902">Two-component regulatory system</keyword>
<evidence type="ECO:0000256" key="12">
    <source>
        <dbReference type="ARBA" id="ARBA00022989"/>
    </source>
</evidence>
<protein>
    <recommendedName>
        <fullName evidence="16">Circadian input-output histidine kinase CikA</fullName>
        <ecNumber evidence="4">2.7.13.3</ecNumber>
    </recommendedName>
</protein>
<name>A0A480AEJ6_9CYAN</name>
<accession>A0A480AEJ6</accession>
<dbReference type="InterPro" id="IPR003661">
    <property type="entry name" value="HisK_dim/P_dom"/>
</dbReference>
<evidence type="ECO:0000256" key="6">
    <source>
        <dbReference type="ARBA" id="ARBA00022553"/>
    </source>
</evidence>
<keyword evidence="15" id="KW-0131">Cell cycle</keyword>
<feature type="domain" description="Histidine kinase" evidence="19">
    <location>
        <begin position="481"/>
        <end position="706"/>
    </location>
</feature>
<dbReference type="FunFam" id="3.30.565.10:FF:000010">
    <property type="entry name" value="Sensor histidine kinase RcsC"/>
    <property type="match status" value="1"/>
</dbReference>
<dbReference type="RefSeq" id="WP_137908082.1">
    <property type="nucleotide sequence ID" value="NZ_BJCF01000021.1"/>
</dbReference>
<dbReference type="GO" id="GO:0005886">
    <property type="term" value="C:plasma membrane"/>
    <property type="evidence" value="ECO:0007669"/>
    <property type="project" value="UniProtKB-SubCell"/>
</dbReference>
<comment type="similarity">
    <text evidence="3">In the N-terminal section; belongs to the phytochrome family.</text>
</comment>
<dbReference type="GO" id="GO:0005524">
    <property type="term" value="F:ATP binding"/>
    <property type="evidence" value="ECO:0007669"/>
    <property type="project" value="UniProtKB-KW"/>
</dbReference>
<dbReference type="PANTHER" id="PTHR43047">
    <property type="entry name" value="TWO-COMPONENT HISTIDINE PROTEIN KINASE"/>
    <property type="match status" value="1"/>
</dbReference>
<organism evidence="21 22">
    <name type="scientific">Dolichospermum planctonicum</name>
    <dbReference type="NCBI Taxonomy" id="136072"/>
    <lineage>
        <taxon>Bacteria</taxon>
        <taxon>Bacillati</taxon>
        <taxon>Cyanobacteriota</taxon>
        <taxon>Cyanophyceae</taxon>
        <taxon>Nostocales</taxon>
        <taxon>Aphanizomenonaceae</taxon>
        <taxon>Dolichospermum</taxon>
    </lineage>
</organism>
<evidence type="ECO:0000256" key="1">
    <source>
        <dbReference type="ARBA" id="ARBA00000085"/>
    </source>
</evidence>
<dbReference type="Pfam" id="PF02743">
    <property type="entry name" value="dCache_1"/>
    <property type="match status" value="1"/>
</dbReference>
<evidence type="ECO:0000313" key="21">
    <source>
        <dbReference type="EMBL" id="GCL42476.1"/>
    </source>
</evidence>
<dbReference type="InterPro" id="IPR001789">
    <property type="entry name" value="Sig_transdc_resp-reg_receiver"/>
</dbReference>
<dbReference type="Pfam" id="PF00512">
    <property type="entry name" value="HisKA"/>
    <property type="match status" value="1"/>
</dbReference>